<dbReference type="UniPathway" id="UPA00219"/>
<name>A0A6J4QS19_9ACTN</name>
<feature type="domain" description="Mur ligase central" evidence="17">
    <location>
        <begin position="105"/>
        <end position="279"/>
    </location>
</feature>
<comment type="similarity">
    <text evidence="14">Belongs to the MurCDEF family.</text>
</comment>
<dbReference type="PANTHER" id="PTHR43445:SF3">
    <property type="entry name" value="UDP-N-ACETYLMURAMATE--L-ALANINE LIGASE"/>
    <property type="match status" value="1"/>
</dbReference>
<evidence type="ECO:0000313" key="18">
    <source>
        <dbReference type="EMBL" id="CAA9450339.1"/>
    </source>
</evidence>
<dbReference type="SUPFAM" id="SSF53244">
    <property type="entry name" value="MurD-like peptide ligases, peptide-binding domain"/>
    <property type="match status" value="1"/>
</dbReference>
<comment type="function">
    <text evidence="14">Cell wall formation.</text>
</comment>
<evidence type="ECO:0000256" key="5">
    <source>
        <dbReference type="ARBA" id="ARBA00022598"/>
    </source>
</evidence>
<dbReference type="Pfam" id="PF02875">
    <property type="entry name" value="Mur_ligase_C"/>
    <property type="match status" value="1"/>
</dbReference>
<dbReference type="InterPro" id="IPR000713">
    <property type="entry name" value="Mur_ligase_N"/>
</dbReference>
<dbReference type="EMBL" id="CADCVB010000218">
    <property type="protein sequence ID" value="CAA9450339.1"/>
    <property type="molecule type" value="Genomic_DNA"/>
</dbReference>
<keyword evidence="5 14" id="KW-0436">Ligase</keyword>
<evidence type="ECO:0000256" key="13">
    <source>
        <dbReference type="ARBA" id="ARBA00047833"/>
    </source>
</evidence>
<dbReference type="Pfam" id="PF08245">
    <property type="entry name" value="Mur_ligase_M"/>
    <property type="match status" value="1"/>
</dbReference>
<dbReference type="GO" id="GO:0008360">
    <property type="term" value="P:regulation of cell shape"/>
    <property type="evidence" value="ECO:0007669"/>
    <property type="project" value="UniProtKB-KW"/>
</dbReference>
<dbReference type="InterPro" id="IPR036565">
    <property type="entry name" value="Mur-like_cat_sf"/>
</dbReference>
<evidence type="ECO:0000259" key="17">
    <source>
        <dbReference type="Pfam" id="PF08245"/>
    </source>
</evidence>
<evidence type="ECO:0000256" key="2">
    <source>
        <dbReference type="ARBA" id="ARBA00004752"/>
    </source>
</evidence>
<evidence type="ECO:0000256" key="11">
    <source>
        <dbReference type="ARBA" id="ARBA00023306"/>
    </source>
</evidence>
<organism evidence="18">
    <name type="scientific">uncultured Rubrobacteraceae bacterium</name>
    <dbReference type="NCBI Taxonomy" id="349277"/>
    <lineage>
        <taxon>Bacteria</taxon>
        <taxon>Bacillati</taxon>
        <taxon>Actinomycetota</taxon>
        <taxon>Rubrobacteria</taxon>
        <taxon>Rubrobacterales</taxon>
        <taxon>Rubrobacteraceae</taxon>
        <taxon>environmental samples</taxon>
    </lineage>
</organism>
<dbReference type="Gene3D" id="3.40.50.720">
    <property type="entry name" value="NAD(P)-binding Rossmann-like Domain"/>
    <property type="match status" value="1"/>
</dbReference>
<evidence type="ECO:0000256" key="6">
    <source>
        <dbReference type="ARBA" id="ARBA00022618"/>
    </source>
</evidence>
<keyword evidence="8 14" id="KW-0067">ATP-binding</keyword>
<protein>
    <recommendedName>
        <fullName evidence="3 14">UDP-N-acetylmuramate--L-alanine ligase</fullName>
        <ecNumber evidence="3 14">6.3.2.8</ecNumber>
    </recommendedName>
    <alternativeName>
        <fullName evidence="14">UDP-N-acetylmuramoyl-L-alanine synthetase</fullName>
    </alternativeName>
</protein>
<evidence type="ECO:0000256" key="8">
    <source>
        <dbReference type="ARBA" id="ARBA00022840"/>
    </source>
</evidence>
<dbReference type="GO" id="GO:0009252">
    <property type="term" value="P:peptidoglycan biosynthetic process"/>
    <property type="evidence" value="ECO:0007669"/>
    <property type="project" value="UniProtKB-UniRule"/>
</dbReference>
<keyword evidence="7 14" id="KW-0547">Nucleotide-binding</keyword>
<dbReference type="AlphaFoldDB" id="A0A6J4QS19"/>
<keyword evidence="10 14" id="KW-0573">Peptidoglycan synthesis</keyword>
<comment type="catalytic activity">
    <reaction evidence="13 14">
        <text>UDP-N-acetyl-alpha-D-muramate + L-alanine + ATP = UDP-N-acetyl-alpha-D-muramoyl-L-alanine + ADP + phosphate + H(+)</text>
        <dbReference type="Rhea" id="RHEA:23372"/>
        <dbReference type="ChEBI" id="CHEBI:15378"/>
        <dbReference type="ChEBI" id="CHEBI:30616"/>
        <dbReference type="ChEBI" id="CHEBI:43474"/>
        <dbReference type="ChEBI" id="CHEBI:57972"/>
        <dbReference type="ChEBI" id="CHEBI:70757"/>
        <dbReference type="ChEBI" id="CHEBI:83898"/>
        <dbReference type="ChEBI" id="CHEBI:456216"/>
        <dbReference type="EC" id="6.3.2.8"/>
    </reaction>
</comment>
<evidence type="ECO:0000256" key="4">
    <source>
        <dbReference type="ARBA" id="ARBA00022490"/>
    </source>
</evidence>
<evidence type="ECO:0000256" key="10">
    <source>
        <dbReference type="ARBA" id="ARBA00022984"/>
    </source>
</evidence>
<evidence type="ECO:0000256" key="12">
    <source>
        <dbReference type="ARBA" id="ARBA00023316"/>
    </source>
</evidence>
<evidence type="ECO:0000256" key="7">
    <source>
        <dbReference type="ARBA" id="ARBA00022741"/>
    </source>
</evidence>
<dbReference type="Pfam" id="PF01225">
    <property type="entry name" value="Mur_ligase"/>
    <property type="match status" value="1"/>
</dbReference>
<dbReference type="NCBIfam" id="TIGR01082">
    <property type="entry name" value="murC"/>
    <property type="match status" value="1"/>
</dbReference>
<keyword evidence="6 14" id="KW-0132">Cell division</keyword>
<keyword evidence="12 14" id="KW-0961">Cell wall biogenesis/degradation</keyword>
<evidence type="ECO:0000259" key="16">
    <source>
        <dbReference type="Pfam" id="PF02875"/>
    </source>
</evidence>
<gene>
    <name evidence="14" type="primary">murC</name>
    <name evidence="18" type="ORF">AVDCRST_MAG78-3338</name>
</gene>
<dbReference type="PANTHER" id="PTHR43445">
    <property type="entry name" value="UDP-N-ACETYLMURAMATE--L-ALANINE LIGASE-RELATED"/>
    <property type="match status" value="1"/>
</dbReference>
<reference evidence="18" key="1">
    <citation type="submission" date="2020-02" db="EMBL/GenBank/DDBJ databases">
        <authorList>
            <person name="Meier V. D."/>
        </authorList>
    </citation>
    <scope>NUCLEOTIDE SEQUENCE</scope>
    <source>
        <strain evidence="18">AVDCRST_MAG78</strain>
    </source>
</reference>
<keyword evidence="9 14" id="KW-0133">Cell shape</keyword>
<proteinExistence type="inferred from homology"/>
<feature type="domain" description="Mur ligase C-terminal" evidence="16">
    <location>
        <begin position="301"/>
        <end position="438"/>
    </location>
</feature>
<dbReference type="GO" id="GO:0008763">
    <property type="term" value="F:UDP-N-acetylmuramate-L-alanine ligase activity"/>
    <property type="evidence" value="ECO:0007669"/>
    <property type="project" value="UniProtKB-UniRule"/>
</dbReference>
<evidence type="ECO:0000256" key="14">
    <source>
        <dbReference type="HAMAP-Rule" id="MF_00046"/>
    </source>
</evidence>
<accession>A0A6J4QS19</accession>
<dbReference type="Gene3D" id="3.40.1190.10">
    <property type="entry name" value="Mur-like, catalytic domain"/>
    <property type="match status" value="1"/>
</dbReference>
<dbReference type="SUPFAM" id="SSF53623">
    <property type="entry name" value="MurD-like peptide ligases, catalytic domain"/>
    <property type="match status" value="1"/>
</dbReference>
<dbReference type="EC" id="6.3.2.8" evidence="3 14"/>
<evidence type="ECO:0000256" key="1">
    <source>
        <dbReference type="ARBA" id="ARBA00004496"/>
    </source>
</evidence>
<sequence length="452" mass="48408">MRIHMIGIGGAGMSGVAEVLHRIGHEVTGSDLKESPYTRRLREAGVTVYIGHDPRQIGDAEQVVISTAIPSTNPELLEARRRSVPIVPRAAALARILSGGRSVAVAGTHGKTTTTSMTAHALKALGEHPTAIIGGELNDIGSNVVFGGSDLFVAESDESDRSFLYLKPLAAVVTNVEFEHPDFYASLDDVIATFEQFVGALPADGHLVACADDPNCLRLAAVAPCPVTTYGLSTGDLRAKILSPNSYSLIEGGEERGMVELGVYGRHNVLNSLAAAGVAHWLGHDAYRAAVSLKDFSGVRRRFQLKGERGEVRVVDDYAHHPTELAATLEVARAIRRQRGRVIAVFQPHRYSRTRALYREFGEALTLADAVLVTDVYGAGEMPQPGVSGKLIVDAVCESPSRPGTRPDVYYIPDQHDIPGVLRTIAEPKDTVLTMGAGDISRVGDELLNMLG</sequence>
<evidence type="ECO:0000259" key="15">
    <source>
        <dbReference type="Pfam" id="PF01225"/>
    </source>
</evidence>
<dbReference type="HAMAP" id="MF_00046">
    <property type="entry name" value="MurC"/>
    <property type="match status" value="1"/>
</dbReference>
<dbReference type="InterPro" id="IPR036615">
    <property type="entry name" value="Mur_ligase_C_dom_sf"/>
</dbReference>
<dbReference type="InterPro" id="IPR004101">
    <property type="entry name" value="Mur_ligase_C"/>
</dbReference>
<dbReference type="GO" id="GO:0071555">
    <property type="term" value="P:cell wall organization"/>
    <property type="evidence" value="ECO:0007669"/>
    <property type="project" value="UniProtKB-KW"/>
</dbReference>
<feature type="binding site" evidence="14">
    <location>
        <begin position="107"/>
        <end position="113"/>
    </location>
    <ligand>
        <name>ATP</name>
        <dbReference type="ChEBI" id="CHEBI:30616"/>
    </ligand>
</feature>
<dbReference type="InterPro" id="IPR050061">
    <property type="entry name" value="MurCDEF_pg_biosynth"/>
</dbReference>
<keyword evidence="11 14" id="KW-0131">Cell cycle</keyword>
<dbReference type="GO" id="GO:0005524">
    <property type="term" value="F:ATP binding"/>
    <property type="evidence" value="ECO:0007669"/>
    <property type="project" value="UniProtKB-UniRule"/>
</dbReference>
<dbReference type="InterPro" id="IPR013221">
    <property type="entry name" value="Mur_ligase_cen"/>
</dbReference>
<evidence type="ECO:0000256" key="3">
    <source>
        <dbReference type="ARBA" id="ARBA00012211"/>
    </source>
</evidence>
<comment type="pathway">
    <text evidence="2 14">Cell wall biogenesis; peptidoglycan biosynthesis.</text>
</comment>
<keyword evidence="4 14" id="KW-0963">Cytoplasm</keyword>
<dbReference type="GO" id="GO:0005737">
    <property type="term" value="C:cytoplasm"/>
    <property type="evidence" value="ECO:0007669"/>
    <property type="project" value="UniProtKB-SubCell"/>
</dbReference>
<comment type="subcellular location">
    <subcellularLocation>
        <location evidence="1 14">Cytoplasm</location>
    </subcellularLocation>
</comment>
<dbReference type="GO" id="GO:0051301">
    <property type="term" value="P:cell division"/>
    <property type="evidence" value="ECO:0007669"/>
    <property type="project" value="UniProtKB-KW"/>
</dbReference>
<dbReference type="SUPFAM" id="SSF51984">
    <property type="entry name" value="MurCD N-terminal domain"/>
    <property type="match status" value="1"/>
</dbReference>
<dbReference type="Gene3D" id="3.90.190.20">
    <property type="entry name" value="Mur ligase, C-terminal domain"/>
    <property type="match status" value="1"/>
</dbReference>
<evidence type="ECO:0000256" key="9">
    <source>
        <dbReference type="ARBA" id="ARBA00022960"/>
    </source>
</evidence>
<feature type="domain" description="Mur ligase N-terminal catalytic" evidence="15">
    <location>
        <begin position="2"/>
        <end position="98"/>
    </location>
</feature>
<dbReference type="InterPro" id="IPR005758">
    <property type="entry name" value="UDP-N-AcMur_Ala_ligase_MurC"/>
</dbReference>